<organism evidence="1 2">
    <name type="scientific">Ceratodon purpureus</name>
    <name type="common">Fire moss</name>
    <name type="synonym">Dicranum purpureum</name>
    <dbReference type="NCBI Taxonomy" id="3225"/>
    <lineage>
        <taxon>Eukaryota</taxon>
        <taxon>Viridiplantae</taxon>
        <taxon>Streptophyta</taxon>
        <taxon>Embryophyta</taxon>
        <taxon>Bryophyta</taxon>
        <taxon>Bryophytina</taxon>
        <taxon>Bryopsida</taxon>
        <taxon>Dicranidae</taxon>
        <taxon>Pseudoditrichales</taxon>
        <taxon>Ditrichaceae</taxon>
        <taxon>Ceratodon</taxon>
    </lineage>
</organism>
<evidence type="ECO:0000313" key="2">
    <source>
        <dbReference type="Proteomes" id="UP000822688"/>
    </source>
</evidence>
<dbReference type="AlphaFoldDB" id="A0A8T0H5B1"/>
<dbReference type="Proteomes" id="UP000822688">
    <property type="component" value="Chromosome 8"/>
</dbReference>
<keyword evidence="2" id="KW-1185">Reference proteome</keyword>
<proteinExistence type="predicted"/>
<evidence type="ECO:0000313" key="1">
    <source>
        <dbReference type="EMBL" id="KAG0565499.1"/>
    </source>
</evidence>
<reference evidence="1" key="1">
    <citation type="submission" date="2020-06" db="EMBL/GenBank/DDBJ databases">
        <title>WGS assembly of Ceratodon purpureus strain R40.</title>
        <authorList>
            <person name="Carey S.B."/>
            <person name="Jenkins J."/>
            <person name="Shu S."/>
            <person name="Lovell J.T."/>
            <person name="Sreedasyam A."/>
            <person name="Maumus F."/>
            <person name="Tiley G.P."/>
            <person name="Fernandez-Pozo N."/>
            <person name="Barry K."/>
            <person name="Chen C."/>
            <person name="Wang M."/>
            <person name="Lipzen A."/>
            <person name="Daum C."/>
            <person name="Saski C.A."/>
            <person name="Payton A.C."/>
            <person name="Mcbreen J.C."/>
            <person name="Conrad R.E."/>
            <person name="Kollar L.M."/>
            <person name="Olsson S."/>
            <person name="Huttunen S."/>
            <person name="Landis J.B."/>
            <person name="Wickett N.J."/>
            <person name="Johnson M.G."/>
            <person name="Rensing S.A."/>
            <person name="Grimwood J."/>
            <person name="Schmutz J."/>
            <person name="Mcdaniel S.F."/>
        </authorList>
    </citation>
    <scope>NUCLEOTIDE SEQUENCE</scope>
    <source>
        <strain evidence="1">R40</strain>
    </source>
</reference>
<sequence length="103" mass="11349">MFGSDLINFLLTASPKYERSPMINSTADQSTQNDDVSPFELLSTSTLRAAQPKLIRLTIPALAPKDRPPTVSSKQVQANFWNRLVASVSSPWISTLQIAQDCL</sequence>
<comment type="caution">
    <text evidence="1">The sequence shown here is derived from an EMBL/GenBank/DDBJ whole genome shotgun (WGS) entry which is preliminary data.</text>
</comment>
<protein>
    <submittedName>
        <fullName evidence="1">Uncharacterized protein</fullName>
    </submittedName>
</protein>
<dbReference type="EMBL" id="CM026429">
    <property type="protein sequence ID" value="KAG0565499.1"/>
    <property type="molecule type" value="Genomic_DNA"/>
</dbReference>
<accession>A0A8T0H5B1</accession>
<name>A0A8T0H5B1_CERPU</name>
<gene>
    <name evidence="1" type="ORF">KC19_8G195100</name>
</gene>